<gene>
    <name evidence="2" type="ORF">ACFPOB_20360</name>
</gene>
<dbReference type="EMBL" id="JBHSLW010000034">
    <property type="protein sequence ID" value="MFC5421918.1"/>
    <property type="molecule type" value="Genomic_DNA"/>
</dbReference>
<accession>A0ABW0IUC4</accession>
<comment type="caution">
    <text evidence="2">The sequence shown here is derived from an EMBL/GenBank/DDBJ whole genome shotgun (WGS) entry which is preliminary data.</text>
</comment>
<evidence type="ECO:0000313" key="2">
    <source>
        <dbReference type="EMBL" id="MFC5421918.1"/>
    </source>
</evidence>
<dbReference type="RefSeq" id="WP_377800222.1">
    <property type="nucleotide sequence ID" value="NZ_JBHSLW010000034.1"/>
</dbReference>
<reference evidence="3" key="1">
    <citation type="journal article" date="2019" name="Int. J. Syst. Evol. Microbiol.">
        <title>The Global Catalogue of Microorganisms (GCM) 10K type strain sequencing project: providing services to taxonomists for standard genome sequencing and annotation.</title>
        <authorList>
            <consortium name="The Broad Institute Genomics Platform"/>
            <consortium name="The Broad Institute Genome Sequencing Center for Infectious Disease"/>
            <person name="Wu L."/>
            <person name="Ma J."/>
        </authorList>
    </citation>
    <scope>NUCLEOTIDE SEQUENCE [LARGE SCALE GENOMIC DNA]</scope>
    <source>
        <strain evidence="3">NCAIM B.01391</strain>
    </source>
</reference>
<organism evidence="2 3">
    <name type="scientific">Bosea eneae</name>
    <dbReference type="NCBI Taxonomy" id="151454"/>
    <lineage>
        <taxon>Bacteria</taxon>
        <taxon>Pseudomonadati</taxon>
        <taxon>Pseudomonadota</taxon>
        <taxon>Alphaproteobacteria</taxon>
        <taxon>Hyphomicrobiales</taxon>
        <taxon>Boseaceae</taxon>
        <taxon>Bosea</taxon>
    </lineage>
</organism>
<sequence length="131" mass="13897">MSTSSLRPSRLVFLAAAALFAGALAARAQPEPSFRASCSQLRTALKSLAGREGELVTIQVEGPLTMVKTGAGLTYLGLCRAPDPQVLCVTYDDNGRKAGERVVVSGSWEQFGPDHVKLDPCLHHPPDEPAP</sequence>
<dbReference type="Proteomes" id="UP001596053">
    <property type="component" value="Unassembled WGS sequence"/>
</dbReference>
<name>A0ABW0IUC4_9HYPH</name>
<keyword evidence="1" id="KW-0732">Signal</keyword>
<evidence type="ECO:0000256" key="1">
    <source>
        <dbReference type="SAM" id="SignalP"/>
    </source>
</evidence>
<keyword evidence="3" id="KW-1185">Reference proteome</keyword>
<feature type="chain" id="PRO_5046046040" evidence="1">
    <location>
        <begin position="29"/>
        <end position="131"/>
    </location>
</feature>
<evidence type="ECO:0000313" key="3">
    <source>
        <dbReference type="Proteomes" id="UP001596053"/>
    </source>
</evidence>
<feature type="signal peptide" evidence="1">
    <location>
        <begin position="1"/>
        <end position="28"/>
    </location>
</feature>
<protein>
    <submittedName>
        <fullName evidence="2">Uncharacterized protein</fullName>
    </submittedName>
</protein>
<proteinExistence type="predicted"/>